<keyword evidence="2" id="KW-1185">Reference proteome</keyword>
<dbReference type="Proteomes" id="UP000279833">
    <property type="component" value="Unassembled WGS sequence"/>
</dbReference>
<evidence type="ECO:0000313" key="3">
    <source>
        <dbReference type="WBParaSite" id="SCUD_0000886801-mRNA-1"/>
    </source>
</evidence>
<organism evidence="3">
    <name type="scientific">Schistosoma curassoni</name>
    <dbReference type="NCBI Taxonomy" id="6186"/>
    <lineage>
        <taxon>Eukaryota</taxon>
        <taxon>Metazoa</taxon>
        <taxon>Spiralia</taxon>
        <taxon>Lophotrochozoa</taxon>
        <taxon>Platyhelminthes</taxon>
        <taxon>Trematoda</taxon>
        <taxon>Digenea</taxon>
        <taxon>Strigeidida</taxon>
        <taxon>Schistosomatoidea</taxon>
        <taxon>Schistosomatidae</taxon>
        <taxon>Schistosoma</taxon>
    </lineage>
</organism>
<name>A0A183K1K5_9TREM</name>
<sequence>MIPPYSPIRLKLRKFDFRAPDFMVVGGSQQETVDPGFVLLGTRQHGVPAILRELVFPGGLDLVLETLPLSYPSRN</sequence>
<reference evidence="1 2" key="2">
    <citation type="submission" date="2018-11" db="EMBL/GenBank/DDBJ databases">
        <authorList>
            <consortium name="Pathogen Informatics"/>
        </authorList>
    </citation>
    <scope>NUCLEOTIDE SEQUENCE [LARGE SCALE GENOMIC DNA]</scope>
    <source>
        <strain evidence="1">Dakar</strain>
        <strain evidence="2">Dakar, Senegal</strain>
    </source>
</reference>
<proteinExistence type="predicted"/>
<protein>
    <submittedName>
        <fullName evidence="3">AraC family transcriptional regulator</fullName>
    </submittedName>
</protein>
<evidence type="ECO:0000313" key="2">
    <source>
        <dbReference type="Proteomes" id="UP000279833"/>
    </source>
</evidence>
<dbReference type="EMBL" id="UZAK01032944">
    <property type="protein sequence ID" value="VDP32917.1"/>
    <property type="molecule type" value="Genomic_DNA"/>
</dbReference>
<evidence type="ECO:0000313" key="1">
    <source>
        <dbReference type="EMBL" id="VDP32917.1"/>
    </source>
</evidence>
<reference evidence="3" key="1">
    <citation type="submission" date="2016-06" db="UniProtKB">
        <authorList>
            <consortium name="WormBaseParasite"/>
        </authorList>
    </citation>
    <scope>IDENTIFICATION</scope>
</reference>
<dbReference type="AlphaFoldDB" id="A0A183K1K5"/>
<gene>
    <name evidence="1" type="ORF">SCUD_LOCUS8868</name>
</gene>
<accession>A0A183K1K5</accession>
<dbReference type="WBParaSite" id="SCUD_0000886801-mRNA-1">
    <property type="protein sequence ID" value="SCUD_0000886801-mRNA-1"/>
    <property type="gene ID" value="SCUD_0000886801"/>
</dbReference>